<protein>
    <submittedName>
        <fullName evidence="1">Uncharacterized protein</fullName>
    </submittedName>
</protein>
<evidence type="ECO:0000313" key="1">
    <source>
        <dbReference type="EMBL" id="MDC7228347.1"/>
    </source>
</evidence>
<dbReference type="Proteomes" id="UP001221217">
    <property type="component" value="Unassembled WGS sequence"/>
</dbReference>
<organism evidence="1 2">
    <name type="scientific">Candidatus Thalassospirochaeta sargassi</name>
    <dbReference type="NCBI Taxonomy" id="3119039"/>
    <lineage>
        <taxon>Bacteria</taxon>
        <taxon>Pseudomonadati</taxon>
        <taxon>Spirochaetota</taxon>
        <taxon>Spirochaetia</taxon>
        <taxon>Spirochaetales</taxon>
        <taxon>Spirochaetaceae</taxon>
        <taxon>Candidatus Thalassospirochaeta</taxon>
    </lineage>
</organism>
<reference evidence="1 2" key="1">
    <citation type="submission" date="2022-12" db="EMBL/GenBank/DDBJ databases">
        <title>Metagenome assembled genome from gulf of manar.</title>
        <authorList>
            <person name="Kohli P."/>
            <person name="Pk S."/>
            <person name="Venkata Ramana C."/>
            <person name="Sasikala C."/>
        </authorList>
    </citation>
    <scope>NUCLEOTIDE SEQUENCE [LARGE SCALE GENOMIC DNA]</scope>
    <source>
        <strain evidence="1">JB008</strain>
    </source>
</reference>
<accession>A0AAJ1ML07</accession>
<dbReference type="AlphaFoldDB" id="A0AAJ1ML07"/>
<evidence type="ECO:0000313" key="2">
    <source>
        <dbReference type="Proteomes" id="UP001221217"/>
    </source>
</evidence>
<name>A0AAJ1ML07_9SPIO</name>
<gene>
    <name evidence="1" type="ORF">PQJ61_16410</name>
</gene>
<dbReference type="EMBL" id="JAQQAL010000044">
    <property type="protein sequence ID" value="MDC7228347.1"/>
    <property type="molecule type" value="Genomic_DNA"/>
</dbReference>
<sequence>MINMPVCPAPKAVAWRIEYPESIDNGRPQYITELIAAEEVCSGVLIRIACGSNLPVFAWPVYSCGRTGGFPAAAIYPADISGGKMAVSFEDGFACSILRSCILNSEVIRGFDTLTFREAVSLNAAELVDDNGRPLPGGAWCLDPVPIIARLGYGLFRESSITAAETLEFSIPAAKGIWYSDNPLYNPAETVYKSETDMFELTPVIPVNSKTVFYKDGSDEFIEVFFNDRIWCWSNPVTGASQSGRM</sequence>
<proteinExistence type="predicted"/>
<comment type="caution">
    <text evidence="1">The sequence shown here is derived from an EMBL/GenBank/DDBJ whole genome shotgun (WGS) entry which is preliminary data.</text>
</comment>